<name>A0A4R6UGS8_9BURK</name>
<dbReference type="EMBL" id="SNYL01000003">
    <property type="protein sequence ID" value="TDQ44423.1"/>
    <property type="molecule type" value="Genomic_DNA"/>
</dbReference>
<proteinExistence type="predicted"/>
<protein>
    <submittedName>
        <fullName evidence="2">Uncharacterized protein</fullName>
    </submittedName>
</protein>
<feature type="compositionally biased region" description="Basic and acidic residues" evidence="1">
    <location>
        <begin position="48"/>
        <end position="84"/>
    </location>
</feature>
<dbReference type="Proteomes" id="UP000295510">
    <property type="component" value="Unassembled WGS sequence"/>
</dbReference>
<sequence length="256" mass="27567">MPNVEAKGRAACGASPWSGVLGADARKSAKARNPRPAQKAAAADEETETQRARDGAEGRNEARRCEPVGDRPTERQPDGRDGARKSALARRHGREKWAGMDGNGLTCSLRGWPIAGAARSWTVPLEVVVGCYANLFTSRRPPVFSSTGLWSPGVNLTGFVSTAGHKPLGSVRRQTRLGFAQEANDLFFRKSLLHVQSPVTWDWTPSSPATQIRGDVDWTPSSPATQIRGDVEAPACCAPYVAWLTVYLSPALDESC</sequence>
<comment type="caution">
    <text evidence="2">The sequence shown here is derived from an EMBL/GenBank/DDBJ whole genome shotgun (WGS) entry which is preliminary data.</text>
</comment>
<reference evidence="2 3" key="1">
    <citation type="submission" date="2019-03" db="EMBL/GenBank/DDBJ databases">
        <title>Genomic Encyclopedia of Type Strains, Phase IV (KMG-IV): sequencing the most valuable type-strain genomes for metagenomic binning, comparative biology and taxonomic classification.</title>
        <authorList>
            <person name="Goeker M."/>
        </authorList>
    </citation>
    <scope>NUCLEOTIDE SEQUENCE [LARGE SCALE GENOMIC DNA]</scope>
    <source>
        <strain evidence="2 3">DSM 19605</strain>
    </source>
</reference>
<accession>A0A4R6UGS8</accession>
<gene>
    <name evidence="2" type="ORF">DFR43_103167</name>
</gene>
<evidence type="ECO:0000313" key="2">
    <source>
        <dbReference type="EMBL" id="TDQ44423.1"/>
    </source>
</evidence>
<keyword evidence="3" id="KW-1185">Reference proteome</keyword>
<evidence type="ECO:0000256" key="1">
    <source>
        <dbReference type="SAM" id="MobiDB-lite"/>
    </source>
</evidence>
<organism evidence="2 3">
    <name type="scientific">Tepidicella xavieri</name>
    <dbReference type="NCBI Taxonomy" id="360241"/>
    <lineage>
        <taxon>Bacteria</taxon>
        <taxon>Pseudomonadati</taxon>
        <taxon>Pseudomonadota</taxon>
        <taxon>Betaproteobacteria</taxon>
        <taxon>Burkholderiales</taxon>
        <taxon>Tepidicella</taxon>
    </lineage>
</organism>
<feature type="region of interest" description="Disordered" evidence="1">
    <location>
        <begin position="1"/>
        <end position="95"/>
    </location>
</feature>
<dbReference type="AlphaFoldDB" id="A0A4R6UGS8"/>
<evidence type="ECO:0000313" key="3">
    <source>
        <dbReference type="Proteomes" id="UP000295510"/>
    </source>
</evidence>